<dbReference type="PANTHER" id="PTHR13056:SF0">
    <property type="entry name" value="VACUOLAR FUSION PROTEIN CCZ1 HOMOLOG-RELATED"/>
    <property type="match status" value="1"/>
</dbReference>
<organism evidence="3">
    <name type="scientific">Melampsora larici-populina (strain 98AG31 / pathotype 3-4-7)</name>
    <name type="common">Poplar leaf rust fungus</name>
    <dbReference type="NCBI Taxonomy" id="747676"/>
    <lineage>
        <taxon>Eukaryota</taxon>
        <taxon>Fungi</taxon>
        <taxon>Dikarya</taxon>
        <taxon>Basidiomycota</taxon>
        <taxon>Pucciniomycotina</taxon>
        <taxon>Pucciniomycetes</taxon>
        <taxon>Pucciniales</taxon>
        <taxon>Melampsoraceae</taxon>
        <taxon>Melampsora</taxon>
    </lineage>
</organism>
<evidence type="ECO:0000256" key="1">
    <source>
        <dbReference type="SAM" id="MobiDB-lite"/>
    </source>
</evidence>
<dbReference type="VEuPathDB" id="FungiDB:MELLADRAFT_85270"/>
<feature type="region of interest" description="Disordered" evidence="1">
    <location>
        <begin position="19"/>
        <end position="53"/>
    </location>
</feature>
<feature type="region of interest" description="Disordered" evidence="1">
    <location>
        <begin position="443"/>
        <end position="481"/>
    </location>
</feature>
<dbReference type="InParanoid" id="F4RI58"/>
<name>F4RI58_MELLP</name>
<evidence type="ECO:0000313" key="2">
    <source>
        <dbReference type="EMBL" id="EGG07944.1"/>
    </source>
</evidence>
<keyword evidence="3" id="KW-1185">Reference proteome</keyword>
<dbReference type="PANTHER" id="PTHR13056">
    <property type="entry name" value="VACUOLAR FUSION PROTEIN CCZ1 HOMOLOG-RELATED"/>
    <property type="match status" value="1"/>
</dbReference>
<reference evidence="3" key="1">
    <citation type="journal article" date="2011" name="Proc. Natl. Acad. Sci. U.S.A.">
        <title>Obligate biotrophy features unraveled by the genomic analysis of rust fungi.</title>
        <authorList>
            <person name="Duplessis S."/>
            <person name="Cuomo C.A."/>
            <person name="Lin Y.-C."/>
            <person name="Aerts A."/>
            <person name="Tisserant E."/>
            <person name="Veneault-Fourrey C."/>
            <person name="Joly D.L."/>
            <person name="Hacquard S."/>
            <person name="Amselem J."/>
            <person name="Cantarel B.L."/>
            <person name="Chiu R."/>
            <person name="Coutinho P.M."/>
            <person name="Feau N."/>
            <person name="Field M."/>
            <person name="Frey P."/>
            <person name="Gelhaye E."/>
            <person name="Goldberg J."/>
            <person name="Grabherr M.G."/>
            <person name="Kodira C.D."/>
            <person name="Kohler A."/>
            <person name="Kuees U."/>
            <person name="Lindquist E.A."/>
            <person name="Lucas S.M."/>
            <person name="Mago R."/>
            <person name="Mauceli E."/>
            <person name="Morin E."/>
            <person name="Murat C."/>
            <person name="Pangilinan J.L."/>
            <person name="Park R."/>
            <person name="Pearson M."/>
            <person name="Quesneville H."/>
            <person name="Rouhier N."/>
            <person name="Sakthikumar S."/>
            <person name="Salamov A.A."/>
            <person name="Schmutz J."/>
            <person name="Selles B."/>
            <person name="Shapiro H."/>
            <person name="Tanguay P."/>
            <person name="Tuskan G.A."/>
            <person name="Henrissat B."/>
            <person name="Van de Peer Y."/>
            <person name="Rouze P."/>
            <person name="Ellis J.G."/>
            <person name="Dodds P.N."/>
            <person name="Schein J.E."/>
            <person name="Zhong S."/>
            <person name="Hamelin R.C."/>
            <person name="Grigoriev I.V."/>
            <person name="Szabo L.J."/>
            <person name="Martin F."/>
        </authorList>
    </citation>
    <scope>NUCLEOTIDE SEQUENCE [LARGE SCALE GENOMIC DNA]</scope>
    <source>
        <strain evidence="3">98AG31 / pathotype 3-4-7</strain>
    </source>
</reference>
<dbReference type="KEGG" id="mlr:MELLADRAFT_85270"/>
<feature type="compositionally biased region" description="Acidic residues" evidence="1">
    <location>
        <begin position="31"/>
        <end position="40"/>
    </location>
</feature>
<evidence type="ECO:0008006" key="4">
    <source>
        <dbReference type="Google" id="ProtNLM"/>
    </source>
</evidence>
<dbReference type="RefSeq" id="XP_007408709.1">
    <property type="nucleotide sequence ID" value="XM_007408647.1"/>
</dbReference>
<sequence>MSSQPRKFPFPTLVSFTIWSNKVQPPKNEEAVPDQEETNEPEDRNRPEASLPSSVLFFSDRTSNLSPEKRNRQIGLLQGLVNFSSVLGFNANSSRPSSHTGSSATSQHKPTRDSSLRVVHSSKHKILYHEPEPGFHICAMISLPQSIETFANGPNKMSTSLTINLEGKPSSYHTPTDDTLLNSLKSGYLEYRLLHGIMSKYTNSRKELIDMLERFWSVWLWRWDVQKSGCGGVDFDQYLGYSNSLARYLLSLLGGSEAKSTTQHPPPPSNVFSNFAMRSMDGIQDVSMKGLAEPSQWVQKAFSWASASFASSHLSGIDDSAQTIEGLDEQLRAEMGISFIPPAKSKTTNTSSVIPTPSVAARLSSGRPCASQSYLFAKGEQPSKDKSISDRTSTLHYPENLFNYPENLFNLYPIVVTEADHDYYPKHLLNLYPAPTLDLDRHPCESTPAVASSPTNLVPAQNPASQPATEPTKRAASSIHDPRSAHYNVELALADAMAEKSSATDNLSPIEKFVRRKMLSSSPLSEGMDQHTVPKQLSIFVRNGELKADVLWFQRDDWNLALIFPSADGTKPGLTLPNAKLLSESSRLLKRLCAQWPDQSSNDLVKTKSLDHRFLIQLKTNDVYYKQSSIQSAWLSKNEIWSGKQSSEKEVEICLGVLECLKDQPTETSPVKETFLRTQSGQWIATKRGAKASISMYTEIDTVLILPSGSGTLIEVDNEMRKLERVCEQVDFTSWK</sequence>
<dbReference type="GO" id="GO:0035658">
    <property type="term" value="C:Mon1-Ccz1 complex"/>
    <property type="evidence" value="ECO:0007669"/>
    <property type="project" value="InterPro"/>
</dbReference>
<dbReference type="InterPro" id="IPR013176">
    <property type="entry name" value="Ccz1"/>
</dbReference>
<accession>F4RI58</accession>
<protein>
    <recommendedName>
        <fullName evidence="4">CCZ1/INTU/HSP4 first Longin domain-containing protein</fullName>
    </recommendedName>
</protein>
<feature type="compositionally biased region" description="Polar residues" evidence="1">
    <location>
        <begin position="92"/>
        <end position="108"/>
    </location>
</feature>
<dbReference type="GO" id="GO:0016192">
    <property type="term" value="P:vesicle-mediated transport"/>
    <property type="evidence" value="ECO:0007669"/>
    <property type="project" value="InterPro"/>
</dbReference>
<dbReference type="STRING" id="747676.F4RI58"/>
<dbReference type="AlphaFoldDB" id="F4RI58"/>
<dbReference type="eggNOG" id="KOG2622">
    <property type="taxonomic scope" value="Eukaryota"/>
</dbReference>
<proteinExistence type="predicted"/>
<feature type="region of interest" description="Disordered" evidence="1">
    <location>
        <begin position="92"/>
        <end position="115"/>
    </location>
</feature>
<dbReference type="OrthoDB" id="240546at2759"/>
<feature type="compositionally biased region" description="Polar residues" evidence="1">
    <location>
        <begin position="449"/>
        <end position="469"/>
    </location>
</feature>
<dbReference type="GeneID" id="18933775"/>
<dbReference type="Proteomes" id="UP000001072">
    <property type="component" value="Unassembled WGS sequence"/>
</dbReference>
<evidence type="ECO:0000313" key="3">
    <source>
        <dbReference type="Proteomes" id="UP000001072"/>
    </source>
</evidence>
<dbReference type="HOGENOM" id="CLU_018258_0_0_1"/>
<gene>
    <name evidence="2" type="ORF">MELLADRAFT_85270</name>
</gene>
<dbReference type="EMBL" id="GL883102">
    <property type="protein sequence ID" value="EGG07944.1"/>
    <property type="molecule type" value="Genomic_DNA"/>
</dbReference>